<dbReference type="Proteomes" id="UP000009888">
    <property type="component" value="Unassembled WGS sequence"/>
</dbReference>
<proteinExistence type="predicted"/>
<dbReference type="AlphaFoldDB" id="K9ED72"/>
<name>K9ED72_9ACTO</name>
<reference evidence="3 4" key="1">
    <citation type="submission" date="2012-09" db="EMBL/GenBank/DDBJ databases">
        <title>The Genome Sequence of Actinobaculum massiliae ACS-171-V-COL2.</title>
        <authorList>
            <consortium name="The Broad Institute Genome Sequencing Platform"/>
            <person name="Earl A."/>
            <person name="Ward D."/>
            <person name="Feldgarden M."/>
            <person name="Gevers D."/>
            <person name="Saerens B."/>
            <person name="Vaneechoutte M."/>
            <person name="Walker B."/>
            <person name="Young S.K."/>
            <person name="Zeng Q."/>
            <person name="Gargeya S."/>
            <person name="Fitzgerald M."/>
            <person name="Haas B."/>
            <person name="Abouelleil A."/>
            <person name="Alvarado L."/>
            <person name="Arachchi H.M."/>
            <person name="Berlin A."/>
            <person name="Chapman S.B."/>
            <person name="Goldberg J."/>
            <person name="Griggs A."/>
            <person name="Gujja S."/>
            <person name="Hansen M."/>
            <person name="Howarth C."/>
            <person name="Imamovic A."/>
            <person name="Larimer J."/>
            <person name="McCowen C."/>
            <person name="Montmayeur A."/>
            <person name="Murphy C."/>
            <person name="Neiman D."/>
            <person name="Pearson M."/>
            <person name="Priest M."/>
            <person name="Roberts A."/>
            <person name="Saif S."/>
            <person name="Shea T."/>
            <person name="Sisk P."/>
            <person name="Sykes S."/>
            <person name="Wortman J."/>
            <person name="Nusbaum C."/>
            <person name="Birren B."/>
        </authorList>
    </citation>
    <scope>NUCLEOTIDE SEQUENCE [LARGE SCALE GENOMIC DNA]</scope>
    <source>
        <strain evidence="4">ACS-171-V-Col2</strain>
    </source>
</reference>
<feature type="compositionally biased region" description="Low complexity" evidence="1">
    <location>
        <begin position="73"/>
        <end position="89"/>
    </location>
</feature>
<evidence type="ECO:0000256" key="1">
    <source>
        <dbReference type="SAM" id="MobiDB-lite"/>
    </source>
</evidence>
<keyword evidence="2" id="KW-1133">Transmembrane helix</keyword>
<keyword evidence="2" id="KW-0812">Transmembrane</keyword>
<feature type="transmembrane region" description="Helical" evidence="2">
    <location>
        <begin position="12"/>
        <end position="34"/>
    </location>
</feature>
<comment type="caution">
    <text evidence="3">The sequence shown here is derived from an EMBL/GenBank/DDBJ whole genome shotgun (WGS) entry which is preliminary data.</text>
</comment>
<feature type="region of interest" description="Disordered" evidence="1">
    <location>
        <begin position="43"/>
        <end position="95"/>
    </location>
</feature>
<organism evidence="3 4">
    <name type="scientific">Actinobaculum massiliense ACS-171-V-Col2</name>
    <dbReference type="NCBI Taxonomy" id="883066"/>
    <lineage>
        <taxon>Bacteria</taxon>
        <taxon>Bacillati</taxon>
        <taxon>Actinomycetota</taxon>
        <taxon>Actinomycetes</taxon>
        <taxon>Actinomycetales</taxon>
        <taxon>Actinomycetaceae</taxon>
        <taxon>Actinobaculum</taxon>
    </lineage>
</organism>
<sequence>MAGNGAQDRKNSAMYVVAGSCLLIAAAILVWFFVISPARSDAGAGATPSSPAASQLPSEGAAESANEGEEGESSPSGSVSPTTSQPSSAPIGRENGLAKPALTMSELMAGPIQVPDLCRDIETHSPGINTNMQFSKPAGADLYISDDPRYPESRCRIEVWTRTNIENTPVTAVLVRAAVPSFSEDMLVFYDANRNVAKSMSLMQRGSEQRAGGIIAGMPPYDGPVSYSKMEPISGGVRLYNDKVLVKGYDDNFEYDKASGSITSEMVVSNGSMVQRNAVLHVDGKDIPLTFANAPDYLLYY</sequence>
<feature type="compositionally biased region" description="Low complexity" evidence="1">
    <location>
        <begin position="43"/>
        <end position="65"/>
    </location>
</feature>
<evidence type="ECO:0000313" key="3">
    <source>
        <dbReference type="EMBL" id="EKU95204.1"/>
    </source>
</evidence>
<protein>
    <submittedName>
        <fullName evidence="3">Uncharacterized protein</fullName>
    </submittedName>
</protein>
<dbReference type="PATRIC" id="fig|883066.3.peg.1007"/>
<evidence type="ECO:0000256" key="2">
    <source>
        <dbReference type="SAM" id="Phobius"/>
    </source>
</evidence>
<evidence type="ECO:0000313" key="4">
    <source>
        <dbReference type="Proteomes" id="UP000009888"/>
    </source>
</evidence>
<dbReference type="EMBL" id="AGWL01000005">
    <property type="protein sequence ID" value="EKU95204.1"/>
    <property type="molecule type" value="Genomic_DNA"/>
</dbReference>
<keyword evidence="2" id="KW-0472">Membrane</keyword>
<dbReference type="RefSeq" id="WP_007001171.1">
    <property type="nucleotide sequence ID" value="NZ_JH992955.1"/>
</dbReference>
<keyword evidence="4" id="KW-1185">Reference proteome</keyword>
<dbReference type="HOGENOM" id="CLU_923264_0_0_11"/>
<accession>K9ED72</accession>
<gene>
    <name evidence="3" type="ORF">HMPREF9233_00965</name>
</gene>
<dbReference type="STRING" id="202789.GCA_001457435_01156"/>